<evidence type="ECO:0000256" key="4">
    <source>
        <dbReference type="ARBA" id="ARBA00022898"/>
    </source>
</evidence>
<dbReference type="PANTHER" id="PTHR45677:SF8">
    <property type="entry name" value="CYSTEINE SULFINIC ACID DECARBOXYLASE"/>
    <property type="match status" value="1"/>
</dbReference>
<dbReference type="Proteomes" id="UP001519332">
    <property type="component" value="Unassembled WGS sequence"/>
</dbReference>
<protein>
    <submittedName>
        <fullName evidence="7">L-2,4-diaminobutyrate decarboxylase</fullName>
        <ecNumber evidence="7">4.1.1.86</ecNumber>
    </submittedName>
</protein>
<evidence type="ECO:0000256" key="3">
    <source>
        <dbReference type="ARBA" id="ARBA00022793"/>
    </source>
</evidence>
<evidence type="ECO:0000256" key="5">
    <source>
        <dbReference type="ARBA" id="ARBA00023239"/>
    </source>
</evidence>
<dbReference type="EC" id="4.1.1.86" evidence="7"/>
<evidence type="ECO:0000256" key="2">
    <source>
        <dbReference type="ARBA" id="ARBA00009533"/>
    </source>
</evidence>
<dbReference type="InterPro" id="IPR015424">
    <property type="entry name" value="PyrdxlP-dep_Trfase"/>
</dbReference>
<dbReference type="Pfam" id="PF00282">
    <property type="entry name" value="Pyridoxal_deC"/>
    <property type="match status" value="1"/>
</dbReference>
<comment type="cofactor">
    <cofactor evidence="1 6">
        <name>pyridoxal 5'-phosphate</name>
        <dbReference type="ChEBI" id="CHEBI:597326"/>
    </cofactor>
</comment>
<reference evidence="7 8" key="1">
    <citation type="submission" date="2021-03" db="EMBL/GenBank/DDBJ databases">
        <title>Sequencing the genomes of 1000 actinobacteria strains.</title>
        <authorList>
            <person name="Klenk H.-P."/>
        </authorList>
    </citation>
    <scope>NUCLEOTIDE SEQUENCE [LARGE SCALE GENOMIC DNA]</scope>
    <source>
        <strain evidence="7 8">DSM 46670</strain>
    </source>
</reference>
<keyword evidence="4 6" id="KW-0663">Pyridoxal phosphate</keyword>
<evidence type="ECO:0000313" key="8">
    <source>
        <dbReference type="Proteomes" id="UP001519332"/>
    </source>
</evidence>
<dbReference type="SUPFAM" id="SSF53383">
    <property type="entry name" value="PLP-dependent transferases"/>
    <property type="match status" value="1"/>
</dbReference>
<proteinExistence type="inferred from homology"/>
<dbReference type="EMBL" id="JAGINW010000001">
    <property type="protein sequence ID" value="MBP2330802.1"/>
    <property type="molecule type" value="Genomic_DNA"/>
</dbReference>
<accession>A0ABS4U2C4</accession>
<gene>
    <name evidence="7" type="ORF">JOF56_011187</name>
</gene>
<comment type="caution">
    <text evidence="7">The sequence shown here is derived from an EMBL/GenBank/DDBJ whole genome shotgun (WGS) entry which is preliminary data.</text>
</comment>
<dbReference type="GO" id="GO:0033983">
    <property type="term" value="F:diaminobutyrate decarboxylase activity"/>
    <property type="evidence" value="ECO:0007669"/>
    <property type="project" value="UniProtKB-EC"/>
</dbReference>
<evidence type="ECO:0000256" key="1">
    <source>
        <dbReference type="ARBA" id="ARBA00001933"/>
    </source>
</evidence>
<dbReference type="InterPro" id="IPR002129">
    <property type="entry name" value="PyrdxlP-dep_de-COase"/>
</dbReference>
<keyword evidence="8" id="KW-1185">Reference proteome</keyword>
<dbReference type="PANTHER" id="PTHR45677">
    <property type="entry name" value="GLUTAMATE DECARBOXYLASE-RELATED"/>
    <property type="match status" value="1"/>
</dbReference>
<organism evidence="7 8">
    <name type="scientific">Kibdelosporangium banguiense</name>
    <dbReference type="NCBI Taxonomy" id="1365924"/>
    <lineage>
        <taxon>Bacteria</taxon>
        <taxon>Bacillati</taxon>
        <taxon>Actinomycetota</taxon>
        <taxon>Actinomycetes</taxon>
        <taxon>Pseudonocardiales</taxon>
        <taxon>Pseudonocardiaceae</taxon>
        <taxon>Kibdelosporangium</taxon>
    </lineage>
</organism>
<keyword evidence="5 6" id="KW-0456">Lyase</keyword>
<name>A0ABS4U2C4_9PSEU</name>
<keyword evidence="3" id="KW-0210">Decarboxylase</keyword>
<comment type="similarity">
    <text evidence="2 6">Belongs to the group II decarboxylase family.</text>
</comment>
<dbReference type="Gene3D" id="3.90.1150.170">
    <property type="match status" value="1"/>
</dbReference>
<evidence type="ECO:0000256" key="6">
    <source>
        <dbReference type="RuleBase" id="RU000382"/>
    </source>
</evidence>
<dbReference type="RefSeq" id="WP_209647485.1">
    <property type="nucleotide sequence ID" value="NZ_JAGINW010000001.1"/>
</dbReference>
<evidence type="ECO:0000313" key="7">
    <source>
        <dbReference type="EMBL" id="MBP2330802.1"/>
    </source>
</evidence>
<dbReference type="InterPro" id="IPR015421">
    <property type="entry name" value="PyrdxlP-dep_Trfase_major"/>
</dbReference>
<sequence length="294" mass="30690">MTEPSMEASVARLCFPRGVPGAVITNGGSESDLLGLLLAKKDAAGAPVQVVCARSARSSVARATEQLGMPPPLVLDSVGQIPAKLGELAAASVVVVSAGTAGTGTIDPLREIGRLCRLRGSWLHVDAAGGGSALFSERLRPLLDGIEMADSVTVELPELGVSTGLLAVRDVGSLTGVRMIGHPEMAAVFRACRTQIGPSAERRCDVATALAAEIRARPGLRLWAEPALATVVFRPGTATDEAVADLACDGLELTTVDDQTWLRIAVTGRRPLDDYVRLLTTDQVRVLGTTPNDR</sequence>
<dbReference type="Gene3D" id="3.40.640.10">
    <property type="entry name" value="Type I PLP-dependent aspartate aminotransferase-like (Major domain)"/>
    <property type="match status" value="1"/>
</dbReference>